<reference evidence="2" key="1">
    <citation type="submission" date="2016-11" db="EMBL/GenBank/DDBJ databases">
        <authorList>
            <person name="Varghese N."/>
            <person name="Submissions S."/>
        </authorList>
    </citation>
    <scope>NUCLEOTIDE SEQUENCE [LARGE SCALE GENOMIC DNA]</scope>
    <source>
        <strain evidence="2">YL228</strain>
    </source>
</reference>
<dbReference type="GO" id="GO:0016740">
    <property type="term" value="F:transferase activity"/>
    <property type="evidence" value="ECO:0007669"/>
    <property type="project" value="UniProtKB-KW"/>
</dbReference>
<accession>A0A1K1PQ67</accession>
<dbReference type="RefSeq" id="WP_072301070.1">
    <property type="nucleotide sequence ID" value="NZ_FPIP01000009.1"/>
</dbReference>
<gene>
    <name evidence="1" type="ORF">SAMN02910280_2897</name>
</gene>
<sequence length="176" mass="20135">MKLGLRRGTVAVEPHNSEWEVTAQQTIAQLREILGDTAVDIQHIGSTSIKNICAKPIIDIVVGVHDFNDILGLNGVLEDNGFIFRGQDVPDQYLYVCGDEDSRTHHIHTVIYDSEAWNNYINMRDYLNCHKAEAQAYSELKEKLARQYPDDRNRYTELKSGLIAEILKKAHKWRAK</sequence>
<dbReference type="InterPro" id="IPR007344">
    <property type="entry name" value="GrpB/CoaE"/>
</dbReference>
<dbReference type="Gene3D" id="3.30.460.10">
    <property type="entry name" value="Beta Polymerase, domain 2"/>
    <property type="match status" value="1"/>
</dbReference>
<dbReference type="InterPro" id="IPR043519">
    <property type="entry name" value="NT_sf"/>
</dbReference>
<dbReference type="SUPFAM" id="SSF81301">
    <property type="entry name" value="Nucleotidyltransferase"/>
    <property type="match status" value="1"/>
</dbReference>
<dbReference type="PANTHER" id="PTHR34822">
    <property type="entry name" value="GRPB DOMAIN PROTEIN (AFU_ORTHOLOGUE AFUA_1G01530)"/>
    <property type="match status" value="1"/>
</dbReference>
<organism evidence="1 2">
    <name type="scientific">Ruminococcus flavefaciens</name>
    <dbReference type="NCBI Taxonomy" id="1265"/>
    <lineage>
        <taxon>Bacteria</taxon>
        <taxon>Bacillati</taxon>
        <taxon>Bacillota</taxon>
        <taxon>Clostridia</taxon>
        <taxon>Eubacteriales</taxon>
        <taxon>Oscillospiraceae</taxon>
        <taxon>Ruminococcus</taxon>
    </lineage>
</organism>
<dbReference type="Proteomes" id="UP000183461">
    <property type="component" value="Unassembled WGS sequence"/>
</dbReference>
<proteinExistence type="predicted"/>
<evidence type="ECO:0000313" key="1">
    <source>
        <dbReference type="EMBL" id="SFW48918.1"/>
    </source>
</evidence>
<dbReference type="Pfam" id="PF04229">
    <property type="entry name" value="GrpB"/>
    <property type="match status" value="1"/>
</dbReference>
<dbReference type="AlphaFoldDB" id="A0A1K1PQ67"/>
<evidence type="ECO:0000313" key="2">
    <source>
        <dbReference type="Proteomes" id="UP000183461"/>
    </source>
</evidence>
<dbReference type="PANTHER" id="PTHR34822:SF1">
    <property type="entry name" value="GRPB FAMILY PROTEIN"/>
    <property type="match status" value="1"/>
</dbReference>
<dbReference type="EMBL" id="FPIP01000009">
    <property type="protein sequence ID" value="SFW48918.1"/>
    <property type="molecule type" value="Genomic_DNA"/>
</dbReference>
<name>A0A1K1PQ67_RUMFL</name>
<protein>
    <submittedName>
        <fullName evidence="1">GrpB domain, predicted nucleotidyltransferase, UPF0157 family</fullName>
    </submittedName>
</protein>
<keyword evidence="1" id="KW-0808">Transferase</keyword>